<dbReference type="Gene3D" id="2.30.110.10">
    <property type="entry name" value="Electron Transport, Fmn-binding Protein, Chain A"/>
    <property type="match status" value="1"/>
</dbReference>
<dbReference type="EMBL" id="JAAVJC010000075">
    <property type="protein sequence ID" value="NJQ15509.1"/>
    <property type="molecule type" value="Genomic_DNA"/>
</dbReference>
<feature type="domain" description="HTH cro/C1-type" evidence="2">
    <location>
        <begin position="24"/>
        <end position="79"/>
    </location>
</feature>
<dbReference type="Proteomes" id="UP000727056">
    <property type="component" value="Unassembled WGS sequence"/>
</dbReference>
<evidence type="ECO:0000313" key="4">
    <source>
        <dbReference type="Proteomes" id="UP000727056"/>
    </source>
</evidence>
<dbReference type="SUPFAM" id="SSF47413">
    <property type="entry name" value="lambda repressor-like DNA-binding domains"/>
    <property type="match status" value="1"/>
</dbReference>
<evidence type="ECO:0000259" key="2">
    <source>
        <dbReference type="PROSITE" id="PS50943"/>
    </source>
</evidence>
<dbReference type="SMART" id="SM00530">
    <property type="entry name" value="HTH_XRE"/>
    <property type="match status" value="1"/>
</dbReference>
<comment type="caution">
    <text evidence="3">The sequence shown here is derived from an EMBL/GenBank/DDBJ whole genome shotgun (WGS) entry which is preliminary data.</text>
</comment>
<evidence type="ECO:0000313" key="3">
    <source>
        <dbReference type="EMBL" id="NJQ15509.1"/>
    </source>
</evidence>
<dbReference type="Gene3D" id="1.10.260.40">
    <property type="entry name" value="lambda repressor-like DNA-binding domains"/>
    <property type="match status" value="1"/>
</dbReference>
<dbReference type="InterPro" id="IPR001387">
    <property type="entry name" value="Cro/C1-type_HTH"/>
</dbReference>
<protein>
    <submittedName>
        <fullName evidence="3">Helix-turn-helix domain-containing protein</fullName>
    </submittedName>
</protein>
<dbReference type="Pfam" id="PF13560">
    <property type="entry name" value="HTH_31"/>
    <property type="match status" value="1"/>
</dbReference>
<dbReference type="InterPro" id="IPR012349">
    <property type="entry name" value="Split_barrel_FMN-bd"/>
</dbReference>
<dbReference type="Pfam" id="PF12900">
    <property type="entry name" value="Pyridox_ox_2"/>
    <property type="match status" value="1"/>
</dbReference>
<gene>
    <name evidence="3" type="ORF">HCN52_11235</name>
</gene>
<evidence type="ECO:0000256" key="1">
    <source>
        <dbReference type="SAM" id="MobiDB-lite"/>
    </source>
</evidence>
<dbReference type="InterPro" id="IPR024747">
    <property type="entry name" value="Pyridox_Oxase-rel"/>
</dbReference>
<proteinExistence type="predicted"/>
<feature type="region of interest" description="Disordered" evidence="1">
    <location>
        <begin position="1"/>
        <end position="22"/>
    </location>
</feature>
<dbReference type="RefSeq" id="WP_168088280.1">
    <property type="nucleotide sequence ID" value="NZ_BHZH01000228.1"/>
</dbReference>
<dbReference type="CDD" id="cd00093">
    <property type="entry name" value="HTH_XRE"/>
    <property type="match status" value="1"/>
</dbReference>
<dbReference type="PROSITE" id="PS50943">
    <property type="entry name" value="HTH_CROC1"/>
    <property type="match status" value="1"/>
</dbReference>
<dbReference type="SUPFAM" id="SSF50475">
    <property type="entry name" value="FMN-binding split barrel"/>
    <property type="match status" value="1"/>
</dbReference>
<keyword evidence="4" id="KW-1185">Reference proteome</keyword>
<dbReference type="InterPro" id="IPR010982">
    <property type="entry name" value="Lambda_DNA-bd_dom_sf"/>
</dbReference>
<accession>A0ABX1C8P1</accession>
<name>A0ABX1C8P1_9ACTN</name>
<reference evidence="3 4" key="1">
    <citation type="submission" date="2020-03" db="EMBL/GenBank/DDBJ databases">
        <title>Draft genome of Streptomyces sp. ventii, isolated from the Axial Seamount in the Pacific Ocean, and resequencing of the two type strains Streptomyces lonarensis strain NCL 716 and Streptomyces bohaiensis strain 11A07.</title>
        <authorList>
            <person name="Loughran R.M."/>
            <person name="Pfannmuller K.M."/>
            <person name="Wasson B.J."/>
            <person name="Deadmond M.C."/>
            <person name="Paddock B.E."/>
            <person name="Koyack M.J."/>
            <person name="Gallegos D.A."/>
            <person name="Mitchell E.A."/>
            <person name="Ushijima B."/>
            <person name="Saw J.H."/>
            <person name="Mcphail K.L."/>
            <person name="Videau P."/>
        </authorList>
    </citation>
    <scope>NUCLEOTIDE SEQUENCE [LARGE SCALE GENOMIC DNA]</scope>
    <source>
        <strain evidence="3 4">11A07</strain>
    </source>
</reference>
<organism evidence="3 4">
    <name type="scientific">Streptomyces bohaiensis</name>
    <dbReference type="NCBI Taxonomy" id="1431344"/>
    <lineage>
        <taxon>Bacteria</taxon>
        <taxon>Bacillati</taxon>
        <taxon>Actinomycetota</taxon>
        <taxon>Actinomycetes</taxon>
        <taxon>Kitasatosporales</taxon>
        <taxon>Streptomycetaceae</taxon>
        <taxon>Streptomyces</taxon>
    </lineage>
</organism>
<sequence length="227" mass="23918">MSEPHESMPSASGRTPPGDLGRRITARRLALGLSREEVADRARTTTGYIAYLEENPAPSPGLGVVLRVAHALETTGAALHGAAAGPPPGIGRAALRARLVAMDEEESRNHLSGHGVGRVAVESPDGLLIIPVNYTVIAGDIVFRTADRSALSAVAGTDTTFEVDQVDEAMSSGWSVLVHGPAREVTDDDEIAALDRESFSKPWAGGQRDRWVALTPSRISGRRIATG</sequence>